<proteinExistence type="predicted"/>
<dbReference type="AlphaFoldDB" id="A0A0A1V2Z0"/>
<gene>
    <name evidence="2" type="ORF">X797_001608</name>
</gene>
<comment type="caution">
    <text evidence="2">The sequence shown here is derived from an EMBL/GenBank/DDBJ whole genome shotgun (WGS) entry which is preliminary data.</text>
</comment>
<dbReference type="Proteomes" id="UP000030151">
    <property type="component" value="Unassembled WGS sequence"/>
</dbReference>
<sequence length="130" mass="13997">MGIGVGIPAGKPDQANQNQAGCSSVDMGDLSECTSARAGTTNCKRDTRTEYTHTSTRLLLLLLRVHVLLTNRGCIEYLIVLFVEHRQGNTAQVPIYLMSAYSELLRLAKPGSSLQSPTVAGKYGVRSASK</sequence>
<evidence type="ECO:0000313" key="2">
    <source>
        <dbReference type="EMBL" id="EXV03938.1"/>
    </source>
</evidence>
<evidence type="ECO:0000313" key="3">
    <source>
        <dbReference type="Proteomes" id="UP000030151"/>
    </source>
</evidence>
<accession>A0A0A1V2Z0</accession>
<protein>
    <submittedName>
        <fullName evidence="2">Uncharacterized protein</fullName>
    </submittedName>
</protein>
<feature type="region of interest" description="Disordered" evidence="1">
    <location>
        <begin position="1"/>
        <end position="22"/>
    </location>
</feature>
<organism evidence="2 3">
    <name type="scientific">Metarhizium robertsii</name>
    <dbReference type="NCBI Taxonomy" id="568076"/>
    <lineage>
        <taxon>Eukaryota</taxon>
        <taxon>Fungi</taxon>
        <taxon>Dikarya</taxon>
        <taxon>Ascomycota</taxon>
        <taxon>Pezizomycotina</taxon>
        <taxon>Sordariomycetes</taxon>
        <taxon>Hypocreomycetidae</taxon>
        <taxon>Hypocreales</taxon>
        <taxon>Clavicipitaceae</taxon>
        <taxon>Metarhizium</taxon>
    </lineage>
</organism>
<reference evidence="2 3" key="1">
    <citation type="submission" date="2014-02" db="EMBL/GenBank/DDBJ databases">
        <title>The genome sequence of the entomopathogenic fungus Metarhizium robertsii ARSEF 2575.</title>
        <authorList>
            <person name="Giuliano Garisto Donzelli B."/>
            <person name="Roe B.A."/>
            <person name="Macmil S.L."/>
            <person name="Krasnoff S.B."/>
            <person name="Gibson D.M."/>
        </authorList>
    </citation>
    <scope>NUCLEOTIDE SEQUENCE [LARGE SCALE GENOMIC DNA]</scope>
    <source>
        <strain evidence="2 3">ARSEF 2575</strain>
    </source>
</reference>
<dbReference type="HOGENOM" id="CLU_1938663_0_0_1"/>
<dbReference type="EMBL" id="JELW01000002">
    <property type="protein sequence ID" value="EXV03938.1"/>
    <property type="molecule type" value="Genomic_DNA"/>
</dbReference>
<name>A0A0A1V2Z0_9HYPO</name>
<evidence type="ECO:0000256" key="1">
    <source>
        <dbReference type="SAM" id="MobiDB-lite"/>
    </source>
</evidence>